<reference evidence="3 4" key="1">
    <citation type="submission" date="2023-07" db="EMBL/GenBank/DDBJ databases">
        <title>Sequencing the genomes of 1000 actinobacteria strains.</title>
        <authorList>
            <person name="Klenk H.-P."/>
        </authorList>
    </citation>
    <scope>NUCLEOTIDE SEQUENCE [LARGE SCALE GENOMIC DNA]</scope>
    <source>
        <strain evidence="3 4">DSM 19515</strain>
    </source>
</reference>
<gene>
    <name evidence="3" type="ORF">J2S45_000229</name>
</gene>
<feature type="signal peptide" evidence="2">
    <location>
        <begin position="1"/>
        <end position="20"/>
    </location>
</feature>
<evidence type="ECO:0000313" key="3">
    <source>
        <dbReference type="EMBL" id="MDP9831550.1"/>
    </source>
</evidence>
<evidence type="ECO:0000256" key="1">
    <source>
        <dbReference type="ARBA" id="ARBA00022729"/>
    </source>
</evidence>
<feature type="chain" id="PRO_5047414176" evidence="2">
    <location>
        <begin position="21"/>
        <end position="144"/>
    </location>
</feature>
<accession>A0ABT9PFQ1</accession>
<dbReference type="InterPro" id="IPR012640">
    <property type="entry name" value="Membr_lipoprot_lipid_attach_CS"/>
</dbReference>
<protein>
    <submittedName>
        <fullName evidence="3">Uncharacterized protein YceK</fullName>
    </submittedName>
</protein>
<proteinExistence type="predicted"/>
<keyword evidence="1 2" id="KW-0732">Signal</keyword>
<dbReference type="PROSITE" id="PS51257">
    <property type="entry name" value="PROKAR_LIPOPROTEIN"/>
    <property type="match status" value="1"/>
</dbReference>
<dbReference type="Proteomes" id="UP001230145">
    <property type="component" value="Unassembled WGS sequence"/>
</dbReference>
<dbReference type="Pfam" id="PF08139">
    <property type="entry name" value="LPAM_1"/>
    <property type="match status" value="1"/>
</dbReference>
<evidence type="ECO:0000313" key="4">
    <source>
        <dbReference type="Proteomes" id="UP001230145"/>
    </source>
</evidence>
<organism evidence="3 4">
    <name type="scientific">Trueperella abortisuis</name>
    <dbReference type="NCBI Taxonomy" id="445930"/>
    <lineage>
        <taxon>Bacteria</taxon>
        <taxon>Bacillati</taxon>
        <taxon>Actinomycetota</taxon>
        <taxon>Actinomycetes</taxon>
        <taxon>Actinomycetales</taxon>
        <taxon>Actinomycetaceae</taxon>
        <taxon>Trueperella</taxon>
    </lineage>
</organism>
<evidence type="ECO:0000256" key="2">
    <source>
        <dbReference type="SAM" id="SignalP"/>
    </source>
</evidence>
<dbReference type="EMBL" id="JAUSQL010000001">
    <property type="protein sequence ID" value="MDP9831550.1"/>
    <property type="molecule type" value="Genomic_DNA"/>
</dbReference>
<name>A0ABT9PFQ1_9ACTO</name>
<comment type="caution">
    <text evidence="3">The sequence shown here is derived from an EMBL/GenBank/DDBJ whole genome shotgun (WGS) entry which is preliminary data.</text>
</comment>
<sequence>MKKILATLTIALALAGCSDATSSTETTGASESASATVRALAGSYNTVADLKNAAVDAGYTCANWTEGDWNQGTCSESDFFGVFTNQGARSAYMHRAQAAGDSFTALVGDNWYIAGDEAALKAIADKLDGKIEQVEGAAADSESK</sequence>
<dbReference type="RefSeq" id="WP_307634265.1">
    <property type="nucleotide sequence ID" value="NZ_JAUSQL010000001.1"/>
</dbReference>
<keyword evidence="4" id="KW-1185">Reference proteome</keyword>